<reference evidence="2 3" key="1">
    <citation type="journal article" date="2017" name="Genome Announc.">
        <title>Genome sequence of the saprophytic ascomycete Epicoccum nigrum ICMP 19927 strain isolated from New Zealand.</title>
        <authorList>
            <person name="Fokin M."/>
            <person name="Fleetwood D."/>
            <person name="Weir B.S."/>
            <person name="Villas-Boas S.G."/>
        </authorList>
    </citation>
    <scope>NUCLEOTIDE SEQUENCE [LARGE SCALE GENOMIC DNA]</scope>
    <source>
        <strain evidence="2 3">ICMP 19927</strain>
    </source>
</reference>
<gene>
    <name evidence="2" type="ORF">B5807_10526</name>
</gene>
<evidence type="ECO:0000313" key="2">
    <source>
        <dbReference type="EMBL" id="OSS44615.1"/>
    </source>
</evidence>
<keyword evidence="1" id="KW-0812">Transmembrane</keyword>
<feature type="transmembrane region" description="Helical" evidence="1">
    <location>
        <begin position="392"/>
        <end position="413"/>
    </location>
</feature>
<evidence type="ECO:0000256" key="1">
    <source>
        <dbReference type="SAM" id="Phobius"/>
    </source>
</evidence>
<protein>
    <submittedName>
        <fullName evidence="2">Uncharacterized protein</fullName>
    </submittedName>
</protein>
<dbReference type="EMBL" id="KZ107856">
    <property type="protein sequence ID" value="OSS44615.1"/>
    <property type="molecule type" value="Genomic_DNA"/>
</dbReference>
<dbReference type="Proteomes" id="UP000193240">
    <property type="component" value="Unassembled WGS sequence"/>
</dbReference>
<sequence>MNTRHAERVTAKELSLKLSTSFASHRQHQNQRKAITLINPDSAYLLALIETVGWHHVRALRNVLVQYVMSKTNIDIYVMNTGFATFQLEFHLPYLTLTSTGDLPSFPTVALISSGLREAQISLSVVGVSDTIWTSYCLVHVSDDEIDLIADEDSSDSGYDDGDSVFYNHNNHSESVSDVPTPDDRYKDPRKYWLEVVTIRMQIIAGEWRWLVRSTECTLQNIPPLGRSPKDLEQISDLLCLLDKLLTNLTSTTQAFSRFMDTDGVIAYLKDLNDTKTRSTMERLKEMFDRLLSLEESLHGMKKTCEMKFKIVDSTLIHANNRARLYVDRELNDLRLEMTKLNRTSTSAAVETSRLTRTNVHVFLIVTPFVLTLQYFSGENEIFSFDRSPSTFSYSVMILLCLLLALTYGVGLIDNFWGATRRRLSSEKPRESEKYVNV</sequence>
<dbReference type="AlphaFoldDB" id="A0A1Y2LLC6"/>
<keyword evidence="3" id="KW-1185">Reference proteome</keyword>
<evidence type="ECO:0000313" key="3">
    <source>
        <dbReference type="Proteomes" id="UP000193240"/>
    </source>
</evidence>
<proteinExistence type="predicted"/>
<keyword evidence="1" id="KW-0472">Membrane</keyword>
<name>A0A1Y2LLC6_EPING</name>
<dbReference type="STRING" id="105696.A0A1Y2LLC6"/>
<organism evidence="2 3">
    <name type="scientific">Epicoccum nigrum</name>
    <name type="common">Soil fungus</name>
    <name type="synonym">Epicoccum purpurascens</name>
    <dbReference type="NCBI Taxonomy" id="105696"/>
    <lineage>
        <taxon>Eukaryota</taxon>
        <taxon>Fungi</taxon>
        <taxon>Dikarya</taxon>
        <taxon>Ascomycota</taxon>
        <taxon>Pezizomycotina</taxon>
        <taxon>Dothideomycetes</taxon>
        <taxon>Pleosporomycetidae</taxon>
        <taxon>Pleosporales</taxon>
        <taxon>Pleosporineae</taxon>
        <taxon>Didymellaceae</taxon>
        <taxon>Epicoccum</taxon>
    </lineage>
</organism>
<feature type="transmembrane region" description="Helical" evidence="1">
    <location>
        <begin position="360"/>
        <end position="377"/>
    </location>
</feature>
<keyword evidence="1" id="KW-1133">Transmembrane helix</keyword>
<dbReference type="InParanoid" id="A0A1Y2LLC6"/>
<accession>A0A1Y2LLC6</accession>